<dbReference type="GO" id="GO:0008168">
    <property type="term" value="F:methyltransferase activity"/>
    <property type="evidence" value="ECO:0007669"/>
    <property type="project" value="UniProtKB-KW"/>
</dbReference>
<evidence type="ECO:0000313" key="2">
    <source>
        <dbReference type="EMBL" id="GAN37392.1"/>
    </source>
</evidence>
<sequence length="274" mass="29667">MEKRLDYITDLMALGPTANARTIQRRQTAHRLAIAEAWQVKPGEKILEIGCGQGDLSAVLADQVGSSGHVTGIDIASPDYGAPLTLGQAWNHLLAGPLGDRLTVHFNTNLSDDLGPIADQHFDRVVLAHSLWYFASANALALLFKNMAAVCDHVDVAEWSMQPTALDQIGHLQAAMIQGLLYAIAPSDVANIRTLITPDTLAQIAHDNTWTYTAGTIVEDPTLDDAHWEIATTNALLTELKLSTDLRDRVKPLLEAMSHNGTASLATFTGRITF</sequence>
<name>A0A0C9QC75_LACPA</name>
<accession>A0A0C9QC75</accession>
<dbReference type="GO" id="GO:0032259">
    <property type="term" value="P:methylation"/>
    <property type="evidence" value="ECO:0007669"/>
    <property type="project" value="UniProtKB-KW"/>
</dbReference>
<dbReference type="InterPro" id="IPR029063">
    <property type="entry name" value="SAM-dependent_MTases_sf"/>
</dbReference>
<dbReference type="Pfam" id="PF13847">
    <property type="entry name" value="Methyltransf_31"/>
    <property type="match status" value="1"/>
</dbReference>
<dbReference type="SMR" id="A0A0C9QC75"/>
<dbReference type="EMBL" id="BAYM01000153">
    <property type="protein sequence ID" value="GAN37392.1"/>
    <property type="molecule type" value="Genomic_DNA"/>
</dbReference>
<comment type="caution">
    <text evidence="2">The sequence shown here is derived from an EMBL/GenBank/DDBJ whole genome shotgun (WGS) entry which is preliminary data.</text>
</comment>
<dbReference type="Gene3D" id="3.40.50.150">
    <property type="entry name" value="Vaccinia Virus protein VP39"/>
    <property type="match status" value="1"/>
</dbReference>
<dbReference type="InterPro" id="IPR025714">
    <property type="entry name" value="Methyltranfer_dom"/>
</dbReference>
<keyword evidence="2" id="KW-0808">Transferase</keyword>
<keyword evidence="2" id="KW-0489">Methyltransferase</keyword>
<evidence type="ECO:0000313" key="3">
    <source>
        <dbReference type="Proteomes" id="UP000032552"/>
    </source>
</evidence>
<evidence type="ECO:0000259" key="1">
    <source>
        <dbReference type="Pfam" id="PF13847"/>
    </source>
</evidence>
<dbReference type="RefSeq" id="WP_003606086.1">
    <property type="nucleotide sequence ID" value="NZ_BAYM01000153.1"/>
</dbReference>
<gene>
    <name evidence="2" type="ORF">LC0644_1981</name>
</gene>
<proteinExistence type="predicted"/>
<dbReference type="SUPFAM" id="SSF53335">
    <property type="entry name" value="S-adenosyl-L-methionine-dependent methyltransferases"/>
    <property type="match status" value="1"/>
</dbReference>
<feature type="domain" description="Methyltransferase" evidence="1">
    <location>
        <begin position="41"/>
        <end position="75"/>
    </location>
</feature>
<dbReference type="CDD" id="cd02440">
    <property type="entry name" value="AdoMet_MTases"/>
    <property type="match status" value="1"/>
</dbReference>
<organism evidence="2 3">
    <name type="scientific">Lacticaseibacillus paracasei NRIC 0644</name>
    <dbReference type="NCBI Taxonomy" id="1435038"/>
    <lineage>
        <taxon>Bacteria</taxon>
        <taxon>Bacillati</taxon>
        <taxon>Bacillota</taxon>
        <taxon>Bacilli</taxon>
        <taxon>Lactobacillales</taxon>
        <taxon>Lactobacillaceae</taxon>
        <taxon>Lacticaseibacillus</taxon>
    </lineage>
</organism>
<dbReference type="AlphaFoldDB" id="A0A0C9QC75"/>
<protein>
    <submittedName>
        <fullName evidence="2">SAM-dependent methyltransferase</fullName>
    </submittedName>
</protein>
<reference evidence="3" key="1">
    <citation type="submission" date="2014-05" db="EMBL/GenBank/DDBJ databases">
        <title>Whole genome sequencing of Lactobacillus casei NRIC0644.</title>
        <authorList>
            <person name="Atarashi H."/>
            <person name="Yoshida Y."/>
            <person name="Fujimura S."/>
            <person name="Tanaka N."/>
            <person name="Shiwa Y."/>
            <person name="Yoshikawa H."/>
            <person name="Okada S."/>
            <person name="Nakagawa J."/>
        </authorList>
    </citation>
    <scope>NUCLEOTIDE SEQUENCE [LARGE SCALE GENOMIC DNA]</scope>
    <source>
        <strain evidence="3">NRIC0644</strain>
    </source>
</reference>
<dbReference type="Proteomes" id="UP000032552">
    <property type="component" value="Unassembled WGS sequence"/>
</dbReference>